<dbReference type="Pfam" id="PF11276">
    <property type="entry name" value="DUF3078"/>
    <property type="match status" value="1"/>
</dbReference>
<reference evidence="1" key="1">
    <citation type="submission" date="2020-10" db="EMBL/GenBank/DDBJ databases">
        <authorList>
            <person name="Gilroy R."/>
        </authorList>
    </citation>
    <scope>NUCLEOTIDE SEQUENCE</scope>
    <source>
        <strain evidence="1">CHK158-818</strain>
    </source>
</reference>
<dbReference type="InterPro" id="IPR021428">
    <property type="entry name" value="DUF3078"/>
</dbReference>
<gene>
    <name evidence="1" type="ORF">IAB03_04215</name>
</gene>
<accession>A0A9D1SCX7</accession>
<evidence type="ECO:0000313" key="2">
    <source>
        <dbReference type="Proteomes" id="UP000824112"/>
    </source>
</evidence>
<proteinExistence type="predicted"/>
<reference evidence="1" key="2">
    <citation type="journal article" date="2021" name="PeerJ">
        <title>Extensive microbial diversity within the chicken gut microbiome revealed by metagenomics and culture.</title>
        <authorList>
            <person name="Gilroy R."/>
            <person name="Ravi A."/>
            <person name="Getino M."/>
            <person name="Pursley I."/>
            <person name="Horton D.L."/>
            <person name="Alikhan N.F."/>
            <person name="Baker D."/>
            <person name="Gharbi K."/>
            <person name="Hall N."/>
            <person name="Watson M."/>
            <person name="Adriaenssens E.M."/>
            <person name="Foster-Nyarko E."/>
            <person name="Jarju S."/>
            <person name="Secka A."/>
            <person name="Antonio M."/>
            <person name="Oren A."/>
            <person name="Chaudhuri R.R."/>
            <person name="La Ragione R."/>
            <person name="Hildebrand F."/>
            <person name="Pallen M.J."/>
        </authorList>
    </citation>
    <scope>NUCLEOTIDE SEQUENCE</scope>
    <source>
        <strain evidence="1">CHK158-818</strain>
    </source>
</reference>
<protein>
    <submittedName>
        <fullName evidence="1">DUF3078 domain-containing protein</fullName>
    </submittedName>
</protein>
<evidence type="ECO:0000313" key="1">
    <source>
        <dbReference type="EMBL" id="HIU54998.1"/>
    </source>
</evidence>
<organism evidence="1 2">
    <name type="scientific">Candidatus Gallibacteroides avistercoris</name>
    <dbReference type="NCBI Taxonomy" id="2840833"/>
    <lineage>
        <taxon>Bacteria</taxon>
        <taxon>Pseudomonadati</taxon>
        <taxon>Bacteroidota</taxon>
        <taxon>Bacteroidia</taxon>
        <taxon>Bacteroidales</taxon>
        <taxon>Bacteroidaceae</taxon>
        <taxon>Bacteroidaceae incertae sedis</taxon>
        <taxon>Candidatus Gallibacteroides</taxon>
    </lineage>
</organism>
<dbReference type="AlphaFoldDB" id="A0A9D1SCX7"/>
<dbReference type="Proteomes" id="UP000824112">
    <property type="component" value="Unassembled WGS sequence"/>
</dbReference>
<dbReference type="EMBL" id="DVNA01000101">
    <property type="protein sequence ID" value="HIU54998.1"/>
    <property type="molecule type" value="Genomic_DNA"/>
</dbReference>
<sequence>MRAVLIVTFFVGMVHWTEAALAGYSHLHYNLPSVVPDSTVTEEDDGILFFDETLPDTIILLDDEGNIYTHEDSIIDSLKREVEKNTPLYIEDDSIIYIDDNSIQEDSAFQDIIVQGDSLLDDSVKNDSIIVLHDSVVGVNDTILGGQGVLVAHPEKSDSLAAPVMSAAEQMAEIERLARIKADSIVKADTAMIDFTKNMKYNDVKKYMTILPEEVKLPPEMQAILDRPNIPEGYERYTSYEDTIIVNPLFLPLTFNGNELDSTINFVQKRYENKSPYRLNDPIPDWLKKSMRQDSVNREIRRYAINYFTSTVKYDARFAPKAPEIKQVEAAGTLQDYVEVQKKEVKVEPVTTKKVTVSYWKTKMTSSLQFAQGSYTSNFGKNKDYINLTSSQVFRLDYNPFSKIEFHLDATWNLNLATAAGDTVRSIRIGNDQFSMNTSLGLKAFLKGWSYTLSSSFRTRFTNDYPTNSRDKTSGFLSPGFFSLGLGLTYNYQTKNQKFNISITGNPLSYQLNFVRHKDKDKINPQWHGIPHGNLSQAFGSSISASWGWQMFKTLRWDMWSQYNTNYEYVNFLFRNTFNLQLTKLLSTRFYIDTEYNDTWIPDHRYKHTRIYETLSFGFNYTW</sequence>
<comment type="caution">
    <text evidence="1">The sequence shown here is derived from an EMBL/GenBank/DDBJ whole genome shotgun (WGS) entry which is preliminary data.</text>
</comment>
<name>A0A9D1SCX7_9BACT</name>